<reference evidence="1 2" key="1">
    <citation type="submission" date="2018-11" db="EMBL/GenBank/DDBJ databases">
        <title>Mesobaculum littorinae gen. nov., sp. nov., isolated from Littorina scabra that represents a novel genus of the order Rhodobacteraceae.</title>
        <authorList>
            <person name="Li F."/>
        </authorList>
    </citation>
    <scope>NUCLEOTIDE SEQUENCE [LARGE SCALE GENOMIC DNA]</scope>
    <source>
        <strain evidence="1 2">M0103</strain>
    </source>
</reference>
<dbReference type="Proteomes" id="UP000285908">
    <property type="component" value="Unassembled WGS sequence"/>
</dbReference>
<comment type="caution">
    <text evidence="1">The sequence shown here is derived from an EMBL/GenBank/DDBJ whole genome shotgun (WGS) entry which is preliminary data.</text>
</comment>
<evidence type="ECO:0000313" key="2">
    <source>
        <dbReference type="Proteomes" id="UP000285908"/>
    </source>
</evidence>
<dbReference type="OrthoDB" id="7862860at2"/>
<sequence length="115" mass="12418">MSVVTRLERLLEKERVALVSGRLRDLPALLEQKERLLAGVAEAMTEGTEDAERLRRVTSAAARNAELSGAVMAGLKSVRDRLADVREGSRCGTYGADGARHAIGAIPGRSLHRRA</sequence>
<accession>A0A438AGV6</accession>
<gene>
    <name evidence="1" type="ORF">EKE94_10810</name>
</gene>
<dbReference type="EMBL" id="RQXX01000003">
    <property type="protein sequence ID" value="RVV97951.1"/>
    <property type="molecule type" value="Genomic_DNA"/>
</dbReference>
<dbReference type="AlphaFoldDB" id="A0A438AGV6"/>
<evidence type="ECO:0008006" key="3">
    <source>
        <dbReference type="Google" id="ProtNLM"/>
    </source>
</evidence>
<dbReference type="RefSeq" id="WP_127906616.1">
    <property type="nucleotide sequence ID" value="NZ_RQXX01000003.1"/>
</dbReference>
<evidence type="ECO:0000313" key="1">
    <source>
        <dbReference type="EMBL" id="RVV97951.1"/>
    </source>
</evidence>
<keyword evidence="2" id="KW-1185">Reference proteome</keyword>
<protein>
    <recommendedName>
        <fullName evidence="3">Flagellar protein FlgN</fullName>
    </recommendedName>
</protein>
<proteinExistence type="predicted"/>
<name>A0A438AGV6_9RHOB</name>
<organism evidence="1 2">
    <name type="scientific">Mesobaculum littorinae</name>
    <dbReference type="NCBI Taxonomy" id="2486419"/>
    <lineage>
        <taxon>Bacteria</taxon>
        <taxon>Pseudomonadati</taxon>
        <taxon>Pseudomonadota</taxon>
        <taxon>Alphaproteobacteria</taxon>
        <taxon>Rhodobacterales</taxon>
        <taxon>Roseobacteraceae</taxon>
        <taxon>Mesobaculum</taxon>
    </lineage>
</organism>